<dbReference type="OrthoDB" id="4500473at2759"/>
<proteinExistence type="predicted"/>
<dbReference type="STRING" id="1745343.A0A2J6Q0X3"/>
<evidence type="ECO:0000313" key="1">
    <source>
        <dbReference type="EMBL" id="PMD19844.1"/>
    </source>
</evidence>
<gene>
    <name evidence="1" type="ORF">NA56DRAFT_705075</name>
</gene>
<name>A0A2J6Q0X3_9HELO</name>
<sequence length="285" mass="31253">MTKTYFLPPNFDCPPPPDGPIRLGNIISKPLDPLYTLNSNNPFNPLSSPAFSTSKTGFKATRNKMRSGEAGVWAKVLESFDFKVVGKYERSAEDLYVVDTIETQFFVPTMQYLKDSVGVKGVKDFLKAGRWRKLDVFIITGIKVAKGAKIVLGKKKELGGDVSAGVDANSVGANVKVGAKAGAKATEDESTEFEGDDFILAYQVRKILCKKGNVLGSEEYNDGAVLGDEVLEDRVTVEIESFAEDEATAADVDVKEGVDTFPFLEGKEEDCVVVIQRDRFENRVR</sequence>
<keyword evidence="2" id="KW-1185">Reference proteome</keyword>
<dbReference type="Proteomes" id="UP000235672">
    <property type="component" value="Unassembled WGS sequence"/>
</dbReference>
<dbReference type="EMBL" id="KZ613487">
    <property type="protein sequence ID" value="PMD19844.1"/>
    <property type="molecule type" value="Genomic_DNA"/>
</dbReference>
<protein>
    <submittedName>
        <fullName evidence="1">Uncharacterized protein</fullName>
    </submittedName>
</protein>
<evidence type="ECO:0000313" key="2">
    <source>
        <dbReference type="Proteomes" id="UP000235672"/>
    </source>
</evidence>
<accession>A0A2J6Q0X3</accession>
<organism evidence="1 2">
    <name type="scientific">Hyaloscypha hepaticicola</name>
    <dbReference type="NCBI Taxonomy" id="2082293"/>
    <lineage>
        <taxon>Eukaryota</taxon>
        <taxon>Fungi</taxon>
        <taxon>Dikarya</taxon>
        <taxon>Ascomycota</taxon>
        <taxon>Pezizomycotina</taxon>
        <taxon>Leotiomycetes</taxon>
        <taxon>Helotiales</taxon>
        <taxon>Hyaloscyphaceae</taxon>
        <taxon>Hyaloscypha</taxon>
    </lineage>
</organism>
<reference evidence="1 2" key="1">
    <citation type="submission" date="2016-05" db="EMBL/GenBank/DDBJ databases">
        <title>A degradative enzymes factory behind the ericoid mycorrhizal symbiosis.</title>
        <authorList>
            <consortium name="DOE Joint Genome Institute"/>
            <person name="Martino E."/>
            <person name="Morin E."/>
            <person name="Grelet G."/>
            <person name="Kuo A."/>
            <person name="Kohler A."/>
            <person name="Daghino S."/>
            <person name="Barry K."/>
            <person name="Choi C."/>
            <person name="Cichocki N."/>
            <person name="Clum A."/>
            <person name="Copeland A."/>
            <person name="Hainaut M."/>
            <person name="Haridas S."/>
            <person name="Labutti K."/>
            <person name="Lindquist E."/>
            <person name="Lipzen A."/>
            <person name="Khouja H.-R."/>
            <person name="Murat C."/>
            <person name="Ohm R."/>
            <person name="Olson A."/>
            <person name="Spatafora J."/>
            <person name="Veneault-Fourrey C."/>
            <person name="Henrissat B."/>
            <person name="Grigoriev I."/>
            <person name="Martin F."/>
            <person name="Perotto S."/>
        </authorList>
    </citation>
    <scope>NUCLEOTIDE SEQUENCE [LARGE SCALE GENOMIC DNA]</scope>
    <source>
        <strain evidence="1 2">UAMH 7357</strain>
    </source>
</reference>
<dbReference type="AlphaFoldDB" id="A0A2J6Q0X3"/>